<gene>
    <name evidence="2" type="ORF">EVOR1521_LOCUS1200</name>
</gene>
<dbReference type="Proteomes" id="UP001178507">
    <property type="component" value="Unassembled WGS sequence"/>
</dbReference>
<organism evidence="2 3">
    <name type="scientific">Effrenium voratum</name>
    <dbReference type="NCBI Taxonomy" id="2562239"/>
    <lineage>
        <taxon>Eukaryota</taxon>
        <taxon>Sar</taxon>
        <taxon>Alveolata</taxon>
        <taxon>Dinophyceae</taxon>
        <taxon>Suessiales</taxon>
        <taxon>Symbiodiniaceae</taxon>
        <taxon>Effrenium</taxon>
    </lineage>
</organism>
<dbReference type="AlphaFoldDB" id="A0AA36MG72"/>
<evidence type="ECO:0000313" key="3">
    <source>
        <dbReference type="Proteomes" id="UP001178507"/>
    </source>
</evidence>
<feature type="region of interest" description="Disordered" evidence="1">
    <location>
        <begin position="236"/>
        <end position="266"/>
    </location>
</feature>
<keyword evidence="3" id="KW-1185">Reference proteome</keyword>
<evidence type="ECO:0000313" key="2">
    <source>
        <dbReference type="EMBL" id="CAJ1370694.1"/>
    </source>
</evidence>
<dbReference type="EMBL" id="CAUJNA010000033">
    <property type="protein sequence ID" value="CAJ1370694.1"/>
    <property type="molecule type" value="Genomic_DNA"/>
</dbReference>
<name>A0AA36MG72_9DINO</name>
<reference evidence="2" key="1">
    <citation type="submission" date="2023-08" db="EMBL/GenBank/DDBJ databases">
        <authorList>
            <person name="Chen Y."/>
            <person name="Shah S."/>
            <person name="Dougan E. K."/>
            <person name="Thang M."/>
            <person name="Chan C."/>
        </authorList>
    </citation>
    <scope>NUCLEOTIDE SEQUENCE</scope>
</reference>
<proteinExistence type="predicted"/>
<sequence length="451" mass="49085">MLVQLPEQSVISTSNAFSLRMANAAVLLLDLHGVTDGAHIETESQRLSVLKPCGSSSNWGRVEGLSQRGLRMEIHVESPNADMLPKSCYVSVRVGEVLKQGRYEPKRAYNFPAIDRRRDVRVDVYQHVGSCLLAAEPDSTSVHDVFATSTHPDFPAMKFKVSVSTRSEEVQKSKVDRATKMKGKAKEYLGSHRIEEKLSEAVKALLKEQPAEPLDFICKYLQGSKKEKSLAPVVSARASSQPVERPQAAAEGGEESFVSVDGTGDPRNDMQSVRSEMCQLLVEAAENGKLEGVLKESGGAAAHSAEDLKKAEGARKKAGNMLVTAVDNGDFEKILKELQENKSGKKNEEKLRHKAANLLINAAENGDLQKALKEIQPSDNRQDTRKKVAAMLIETAGNGKLETALREIGSLRSRTPPDLEALQRSVGNTLMLAMENGDLAKALQPSVPNGP</sequence>
<comment type="caution">
    <text evidence="2">The sequence shown here is derived from an EMBL/GenBank/DDBJ whole genome shotgun (WGS) entry which is preliminary data.</text>
</comment>
<dbReference type="SUPFAM" id="SSF47391">
    <property type="entry name" value="Dimerization-anchoring domain of cAMP-dependent PK regulatory subunit"/>
    <property type="match status" value="1"/>
</dbReference>
<evidence type="ECO:0000256" key="1">
    <source>
        <dbReference type="SAM" id="MobiDB-lite"/>
    </source>
</evidence>
<protein>
    <submittedName>
        <fullName evidence="2">Uncharacterized protein</fullName>
    </submittedName>
</protein>
<accession>A0AA36MG72</accession>